<dbReference type="RefSeq" id="WP_311585303.1">
    <property type="nucleotide sequence ID" value="NZ_JAVRFH010000101.1"/>
</dbReference>
<comment type="caution">
    <text evidence="1">The sequence shown here is derived from an EMBL/GenBank/DDBJ whole genome shotgun (WGS) entry which is preliminary data.</text>
</comment>
<evidence type="ECO:0000313" key="1">
    <source>
        <dbReference type="EMBL" id="MDT0616143.1"/>
    </source>
</evidence>
<accession>A0ABU3B1V6</accession>
<sequence>IDGGVFPFHDPFQAPFVGDDDSVKAGPVAEAFEAAGRFGGGRACQVGVFVGVYHGEVVLTAGECLFALDFRAESGVAGAGIALEDLDAVVAVLQGSGDRAARSASDEPGQIVAVVQD</sequence>
<dbReference type="EMBL" id="JAVRFH010000101">
    <property type="protein sequence ID" value="MDT0616143.1"/>
    <property type="molecule type" value="Genomic_DNA"/>
</dbReference>
<gene>
    <name evidence="1" type="ORF">RM812_39275</name>
</gene>
<keyword evidence="2" id="KW-1185">Reference proteome</keyword>
<reference evidence="1" key="1">
    <citation type="submission" date="2024-05" db="EMBL/GenBank/DDBJ databases">
        <title>30 novel species of actinomycetes from the DSMZ collection.</title>
        <authorList>
            <person name="Nouioui I."/>
        </authorList>
    </citation>
    <scope>NUCLEOTIDE SEQUENCE</scope>
    <source>
        <strain evidence="1">DSM 40712</strain>
    </source>
</reference>
<protein>
    <submittedName>
        <fullName evidence="1">Uncharacterized protein</fullName>
    </submittedName>
</protein>
<name>A0ABU3B1V6_9ACTN</name>
<evidence type="ECO:0000313" key="2">
    <source>
        <dbReference type="Proteomes" id="UP001180724"/>
    </source>
</evidence>
<proteinExistence type="predicted"/>
<organism evidence="1 2">
    <name type="scientific">Streptomyces lancefieldiae</name>
    <dbReference type="NCBI Taxonomy" id="3075520"/>
    <lineage>
        <taxon>Bacteria</taxon>
        <taxon>Bacillati</taxon>
        <taxon>Actinomycetota</taxon>
        <taxon>Actinomycetes</taxon>
        <taxon>Kitasatosporales</taxon>
        <taxon>Streptomycetaceae</taxon>
        <taxon>Streptomyces</taxon>
    </lineage>
</organism>
<feature type="non-terminal residue" evidence="1">
    <location>
        <position position="1"/>
    </location>
</feature>
<dbReference type="Proteomes" id="UP001180724">
    <property type="component" value="Unassembled WGS sequence"/>
</dbReference>